<reference evidence="16" key="1">
    <citation type="submission" date="2025-08" db="UniProtKB">
        <authorList>
            <consortium name="RefSeq"/>
        </authorList>
    </citation>
    <scope>IDENTIFICATION</scope>
    <source>
        <tissue evidence="16">Muscle</tissue>
    </source>
</reference>
<evidence type="ECO:0000256" key="9">
    <source>
        <dbReference type="ARBA" id="ARBA00029821"/>
    </source>
</evidence>
<dbReference type="Proteomes" id="UP000694941">
    <property type="component" value="Unplaced"/>
</dbReference>
<feature type="compositionally biased region" description="Low complexity" evidence="13">
    <location>
        <begin position="1247"/>
        <end position="1261"/>
    </location>
</feature>
<feature type="region of interest" description="Disordered" evidence="13">
    <location>
        <begin position="1402"/>
        <end position="1421"/>
    </location>
</feature>
<dbReference type="CDD" id="cd02440">
    <property type="entry name" value="AdoMet_MTases"/>
    <property type="match status" value="1"/>
</dbReference>
<dbReference type="PANTHER" id="PTHR21451">
    <property type="entry name" value="HISTONE H3 METHYLTRANSFERASE"/>
    <property type="match status" value="1"/>
</dbReference>
<evidence type="ECO:0000256" key="4">
    <source>
        <dbReference type="ARBA" id="ARBA00022603"/>
    </source>
</evidence>
<feature type="region of interest" description="Disordered" evidence="13">
    <location>
        <begin position="1279"/>
        <end position="1309"/>
    </location>
</feature>
<evidence type="ECO:0000313" key="16">
    <source>
        <dbReference type="RefSeq" id="XP_013775299.2"/>
    </source>
</evidence>
<gene>
    <name evidence="16" type="primary">LOC106460159</name>
</gene>
<evidence type="ECO:0000256" key="13">
    <source>
        <dbReference type="SAM" id="MobiDB-lite"/>
    </source>
</evidence>
<dbReference type="PANTHER" id="PTHR21451:SF0">
    <property type="entry name" value="HISTONE-LYSINE N-METHYLTRANSFERASE, H3 LYSINE-79 SPECIFIC"/>
    <property type="match status" value="1"/>
</dbReference>
<comment type="similarity">
    <text evidence="11">Belongs to the class I-like SAM-binding methyltransferase superfamily. DOT1 family.</text>
</comment>
<keyword evidence="8 11" id="KW-0539">Nucleus</keyword>
<dbReference type="CDD" id="cd20902">
    <property type="entry name" value="CC_DOT1L"/>
    <property type="match status" value="1"/>
</dbReference>
<dbReference type="EC" id="2.1.1.360" evidence="2 11"/>
<dbReference type="Gene3D" id="1.10.260.60">
    <property type="match status" value="1"/>
</dbReference>
<feature type="region of interest" description="Disordered" evidence="13">
    <location>
        <begin position="394"/>
        <end position="421"/>
    </location>
</feature>
<dbReference type="InterPro" id="IPR025789">
    <property type="entry name" value="DOT1_dom"/>
</dbReference>
<comment type="function">
    <text evidence="11">Histone methyltransferase that specifically trimethylates histone H3 to form H3K79me3. This methylation is required for telomere silencing and for the pachytene checkpoint during the meiotic cell cycle by allowing the recruitment of RAD9 to double strand breaks. Nucleosomes are preferred as substrate compared to free histone.</text>
</comment>
<feature type="domain" description="DOT1" evidence="14">
    <location>
        <begin position="14"/>
        <end position="327"/>
    </location>
</feature>
<comment type="subcellular location">
    <subcellularLocation>
        <location evidence="1 11">Nucleus</location>
    </subcellularLocation>
</comment>
<sequence>MAQQLLLHSPVGVEPAIYYWPLSSSDKNDGAVEIVETIRWVCEDFPELKSVIKNHVLNNCDTRSYKGMKNLCDLYNHAIDGVLHMNKGTSTPVTAYSQPTNGLLRHIIQQVYNHSVTDPERLNQYEPFSPEVYGETSYEFVAQMIQEIALSKDDVFIDLGSGVGQVVLQLAAMSPCKMCIGIEKADVPTHYAKAMDRHFRFWMKWYGKTYGEYKLIKGDFLTDEHRDAIVNASLVFVNNFAFGPTVDHMLKERFADLRDGARIVSSKAFCHLNFRITDRTMSDIGTIMHVKEITPIKGSVSWTGKPVSYFLHTIDRTKLEHYFQRLKNPKLRDEEVGNSRARKCKITAPNHFLMDSSSNDSKDLNKDDTVIFGPTTRKAWSAWCNSQNKSIIINTSGQESNEENEPLKRPVERPLDKQKQQRLVKIKEIKKKPGRPKKGTIKTKPHKTLNFSGLDLLHTQTVLSTSSKGERSEPAPGCIDQKLDNVVMNSANSTISFSSLENPSTLQELLDNYKSQFLYFLQKMKTSQYKEDLKNKIEKEKLRKTNLSSRASKLEKQIEALSQDSITLLKNCLLDVGIRADSSSDMLKKTKEIVVKHKELQTKSLALQCQISSLQSKSDLPLISQGNEKMNLPVETNGLKKNPKNLPVIQDHILKEISSTLTQRKALHSKVQELEDEVYSLEKTAGKEQKLQCPEDNMEQHINYTFSEDLLVSRAVKNKKEPLTLEKQESENLGAPFSTSSAIFTGCSVFCDRYIDNFTSCLPFDACREQELKEKLAVTTSNHFSSNISDCNVRDLSCDYQSVTKSTNSSITCTHLIGDNTFQEDLLPTIPYSPISPSRSPSPQSTILENKYESVSSSTKSDSLAGHEEVSTTRFTSCLSPSEVQTTQKYVEKVTLPPLLSRDPHLPCSSKLEMSKGCRTGKRSHSQLCGSKSRKQCSSINTSQQDAYEKFSSPKALNGLVLNLGSLLASKSSKGSPKLEEIKHKKQKRKYNSSFSGCGTSVPKKHGCSPLSRASDSGFESLGSMSQSSGPPSACSISATDSSPVESGICLTADILDMNRVSPTSVRKQLENLTRSVAKTNFLKEEEGNIKQGDQTKGKQWQAKVSNGFDKLLSFTSNNRDDQQQELSKSDKCGHLCNGSRKSTSKGTLPHQEPKKWVVDSIKHGDHKSSSQDNSVSITIKAVSPSNLGHRIRENHQESSPSKLRHIPLKGPRTPPETPPSTPSASPKCLTIPTTPVPSYHCHSPISSVDSPCSRRSRSRSVSPLCYGDERLHYCHSHDYPRSRSGSASSIDSTSSLGSGKYSRSVRPCQQLRSMEKYAEGNKNRKNLTASLRNDNKICSVETGSETLMSHPASCTTMMTYPAYMGGLPVISVGNLHSQNIHYTGQFVFHNSASVNQSTVNVGETVDPSPPSVPPLQSSSPLLSTVSDIPAGTFALGPAHSSAMMTQVNLASFPLTTGVAQPVIPLMVDFSVSPPKCDMLPPTSSTNVLLPQALPEFNVPPSTVGSSPTTSNIQLNSSVNCTVNGNIPSGQSPSVIPDEVQSRLQLNILSSQFALENSVMIQPRHTRTPTALVSGKTASQALISLPINDYSQTQVYSSVSYPTMSLLIGAESQKDTMSVYSANKEIVKPVQNYRSIANHSSIKRSSTSCIQQHQGQTQFVS</sequence>
<accession>A0ABM1B5L7</accession>
<evidence type="ECO:0000256" key="1">
    <source>
        <dbReference type="ARBA" id="ARBA00004123"/>
    </source>
</evidence>
<name>A0ABM1B5L7_LIMPO</name>
<feature type="compositionally biased region" description="Basic and acidic residues" evidence="13">
    <location>
        <begin position="405"/>
        <end position="419"/>
    </location>
</feature>
<feature type="region of interest" description="Disordered" evidence="13">
    <location>
        <begin position="828"/>
        <end position="853"/>
    </location>
</feature>
<dbReference type="PROSITE" id="PS51569">
    <property type="entry name" value="DOT1"/>
    <property type="match status" value="1"/>
</dbReference>
<keyword evidence="15" id="KW-1185">Reference proteome</keyword>
<evidence type="ECO:0000256" key="6">
    <source>
        <dbReference type="ARBA" id="ARBA00022691"/>
    </source>
</evidence>
<dbReference type="InterPro" id="IPR030445">
    <property type="entry name" value="H3-K79_meTrfase"/>
</dbReference>
<dbReference type="RefSeq" id="XP_013775299.2">
    <property type="nucleotide sequence ID" value="XM_013919845.2"/>
</dbReference>
<feature type="compositionally biased region" description="Low complexity" evidence="13">
    <location>
        <begin position="828"/>
        <end position="847"/>
    </location>
</feature>
<feature type="compositionally biased region" description="Polar residues" evidence="13">
    <location>
        <begin position="1023"/>
        <end position="1040"/>
    </location>
</feature>
<comment type="miscellaneous">
    <text evidence="11">In contrast to other lysine histone methyltransferases, it does not contain a SET domain, suggesting the existence of another mechanism for methylation of lysine residues of histones.</text>
</comment>
<protein>
    <recommendedName>
        <fullName evidence="3 11">Histone-lysine N-methyltransferase, H3 lysine-79 specific</fullName>
        <ecNumber evidence="2 11">2.1.1.360</ecNumber>
    </recommendedName>
    <alternativeName>
        <fullName evidence="9 11">Histone H3-K79 methyltransferase</fullName>
    </alternativeName>
</protein>
<feature type="compositionally biased region" description="Low complexity" evidence="13">
    <location>
        <begin position="1283"/>
        <end position="1300"/>
    </location>
</feature>
<evidence type="ECO:0000256" key="10">
    <source>
        <dbReference type="ARBA" id="ARBA00047770"/>
    </source>
</evidence>
<feature type="compositionally biased region" description="Basic and acidic residues" evidence="13">
    <location>
        <begin position="1119"/>
        <end position="1134"/>
    </location>
</feature>
<keyword evidence="12" id="KW-0175">Coiled coil</keyword>
<feature type="coiled-coil region" evidence="12">
    <location>
        <begin position="530"/>
        <end position="571"/>
    </location>
</feature>
<dbReference type="SUPFAM" id="SSF53335">
    <property type="entry name" value="S-adenosyl-L-methionine-dependent methyltransferases"/>
    <property type="match status" value="1"/>
</dbReference>
<feature type="region of interest" description="Disordered" evidence="13">
    <location>
        <begin position="971"/>
        <end position="1040"/>
    </location>
</feature>
<evidence type="ECO:0000256" key="7">
    <source>
        <dbReference type="ARBA" id="ARBA00022853"/>
    </source>
</evidence>
<evidence type="ECO:0000256" key="11">
    <source>
        <dbReference type="RuleBase" id="RU271113"/>
    </source>
</evidence>
<evidence type="ECO:0000256" key="2">
    <source>
        <dbReference type="ARBA" id="ARBA00012190"/>
    </source>
</evidence>
<feature type="coiled-coil region" evidence="12">
    <location>
        <begin position="657"/>
        <end position="684"/>
    </location>
</feature>
<organism evidence="15 16">
    <name type="scientific">Limulus polyphemus</name>
    <name type="common">Atlantic horseshoe crab</name>
    <dbReference type="NCBI Taxonomy" id="6850"/>
    <lineage>
        <taxon>Eukaryota</taxon>
        <taxon>Metazoa</taxon>
        <taxon>Ecdysozoa</taxon>
        <taxon>Arthropoda</taxon>
        <taxon>Chelicerata</taxon>
        <taxon>Merostomata</taxon>
        <taxon>Xiphosura</taxon>
        <taxon>Limulidae</taxon>
        <taxon>Limulus</taxon>
    </lineage>
</organism>
<dbReference type="Pfam" id="PF08123">
    <property type="entry name" value="DOT1"/>
    <property type="match status" value="1"/>
</dbReference>
<keyword evidence="6 11" id="KW-0949">S-adenosyl-L-methionine</keyword>
<dbReference type="GeneID" id="106460159"/>
<evidence type="ECO:0000256" key="5">
    <source>
        <dbReference type="ARBA" id="ARBA00022679"/>
    </source>
</evidence>
<keyword evidence="4 11" id="KW-0489">Methyltransferase</keyword>
<evidence type="ECO:0000256" key="8">
    <source>
        <dbReference type="ARBA" id="ARBA00023242"/>
    </source>
</evidence>
<dbReference type="Gene3D" id="3.40.50.150">
    <property type="entry name" value="Vaccinia Virus protein VP39"/>
    <property type="match status" value="1"/>
</dbReference>
<evidence type="ECO:0000256" key="3">
    <source>
        <dbReference type="ARBA" id="ARBA00020987"/>
    </source>
</evidence>
<feature type="compositionally biased region" description="Pro residues" evidence="13">
    <location>
        <begin position="1213"/>
        <end position="1222"/>
    </location>
</feature>
<dbReference type="InterPro" id="IPR029063">
    <property type="entry name" value="SAM-dependent_MTases_sf"/>
</dbReference>
<keyword evidence="7 11" id="KW-0156">Chromatin regulator</keyword>
<feature type="region of interest" description="Disordered" evidence="13">
    <location>
        <begin position="1183"/>
        <end position="1261"/>
    </location>
</feature>
<proteinExistence type="inferred from homology"/>
<feature type="region of interest" description="Disordered" evidence="13">
    <location>
        <begin position="1119"/>
        <end position="1154"/>
    </location>
</feature>
<keyword evidence="5 11" id="KW-0808">Transferase</keyword>
<evidence type="ECO:0000313" key="15">
    <source>
        <dbReference type="Proteomes" id="UP000694941"/>
    </source>
</evidence>
<evidence type="ECO:0000256" key="12">
    <source>
        <dbReference type="SAM" id="Coils"/>
    </source>
</evidence>
<evidence type="ECO:0000259" key="14">
    <source>
        <dbReference type="PROSITE" id="PS51569"/>
    </source>
</evidence>
<comment type="catalytic activity">
    <reaction evidence="10 11">
        <text>L-lysyl(79)-[histone H3] + 3 S-adenosyl-L-methionine = N(6),N(6),N(6)-trimethyl-L-lysyl(79)-[histone H3] + 3 S-adenosyl-L-homocysteine + 3 H(+)</text>
        <dbReference type="Rhea" id="RHEA:60328"/>
        <dbReference type="Rhea" id="RHEA-COMP:15549"/>
        <dbReference type="Rhea" id="RHEA-COMP:15552"/>
        <dbReference type="ChEBI" id="CHEBI:15378"/>
        <dbReference type="ChEBI" id="CHEBI:29969"/>
        <dbReference type="ChEBI" id="CHEBI:57856"/>
        <dbReference type="ChEBI" id="CHEBI:59789"/>
        <dbReference type="ChEBI" id="CHEBI:61961"/>
        <dbReference type="EC" id="2.1.1.360"/>
    </reaction>
</comment>